<organism evidence="2">
    <name type="scientific">Promethearchaeum syntrophicum</name>
    <dbReference type="NCBI Taxonomy" id="2594042"/>
    <lineage>
        <taxon>Archaea</taxon>
        <taxon>Promethearchaeati</taxon>
        <taxon>Promethearchaeota</taxon>
        <taxon>Promethearchaeia</taxon>
        <taxon>Promethearchaeales</taxon>
        <taxon>Promethearchaeaceae</taxon>
        <taxon>Promethearchaeum</taxon>
    </lineage>
</organism>
<gene>
    <name evidence="2" type="ORF">DSAG12_03598</name>
</gene>
<dbReference type="AlphaFoldDB" id="A0A5B9DG74"/>
<evidence type="ECO:0000313" key="2">
    <source>
        <dbReference type="EMBL" id="QEE17760.1"/>
    </source>
</evidence>
<reference evidence="2" key="1">
    <citation type="journal article" date="2020" name="Nature">
        <title>Isolation of an archaeon at the prokaryote-eukaryote interface.</title>
        <authorList>
            <person name="Imachi H."/>
            <person name="Nobu M.K."/>
            <person name="Nakahara N."/>
            <person name="Morono Y."/>
            <person name="Ogawara M."/>
            <person name="Takaki Y."/>
            <person name="Takano Y."/>
            <person name="Uematsu K."/>
            <person name="Ikuta T."/>
            <person name="Ito M."/>
            <person name="Matsui Y."/>
            <person name="Miyazaki M."/>
            <person name="Murata K."/>
            <person name="Saito Y."/>
            <person name="Sakai S."/>
            <person name="Song C."/>
            <person name="Tasumi E."/>
            <person name="Yamanaka Y."/>
            <person name="Yamaguchi T."/>
            <person name="Kamagata Y."/>
            <person name="Tamaki H."/>
            <person name="Takai K."/>
        </authorList>
    </citation>
    <scope>NUCLEOTIDE SEQUENCE [LARGE SCALE GENOMIC DNA]</scope>
    <source>
        <strain evidence="2">MK-D1</strain>
    </source>
</reference>
<sequence length="306" mass="36602">MRVKKLFNYQSFIVVNFQKYLSYRDEKKIPKKQKRIHIVPIGLEKIERFTDPSIKEKADRIYLIKMTPKNAENSNKEDKIIVEIKNKLIKNLLIKEKEIIVEESDLYDYMDLMKTFARIIRIEQKNNNEIWINVSTGGKFSAIAAMTSCMMFEAEPFYCKTLYGDEERNIDKDQLLTEFPQLKISIPNIELNRLLLSISSYFKVTNRNFIRKAKLLKILNELELKFEKPKTSKQLWDWDNLVTDFLDPLIEKNLLEMHETIKGRKSWEFPDNLWKDVSEIYIAYSFSMDEINENLKVMRRIFPKKE</sequence>
<dbReference type="Pfam" id="PF19810">
    <property type="entry name" value="HFX_2341_N"/>
    <property type="match status" value="1"/>
</dbReference>
<protein>
    <recommendedName>
        <fullName evidence="1">HFX-2341-like N-terminal domain-containing protein</fullName>
    </recommendedName>
</protein>
<dbReference type="InterPro" id="IPR046260">
    <property type="entry name" value="HFX_2341-like_N"/>
</dbReference>
<evidence type="ECO:0000259" key="1">
    <source>
        <dbReference type="Pfam" id="PF19810"/>
    </source>
</evidence>
<name>A0A5B9DG74_9ARCH</name>
<feature type="domain" description="HFX-2341-like N-terminal" evidence="1">
    <location>
        <begin position="35"/>
        <end position="160"/>
    </location>
</feature>
<proteinExistence type="predicted"/>
<dbReference type="EMBL" id="CP042905">
    <property type="protein sequence ID" value="QEE17760.1"/>
    <property type="molecule type" value="Genomic_DNA"/>
</dbReference>
<accession>A0A5B9DG74</accession>
<dbReference type="OrthoDB" id="142096at2157"/>